<dbReference type="Proteomes" id="UP001152622">
    <property type="component" value="Chromosome 3"/>
</dbReference>
<dbReference type="EMBL" id="JAINUF010000003">
    <property type="protein sequence ID" value="KAJ8368769.1"/>
    <property type="molecule type" value="Genomic_DNA"/>
</dbReference>
<feature type="region of interest" description="Disordered" evidence="1">
    <location>
        <begin position="70"/>
        <end position="101"/>
    </location>
</feature>
<proteinExistence type="predicted"/>
<feature type="compositionally biased region" description="Acidic residues" evidence="1">
    <location>
        <begin position="71"/>
        <end position="88"/>
    </location>
</feature>
<evidence type="ECO:0000256" key="1">
    <source>
        <dbReference type="SAM" id="MobiDB-lite"/>
    </source>
</evidence>
<feature type="compositionally biased region" description="Basic and acidic residues" evidence="1">
    <location>
        <begin position="89"/>
        <end position="101"/>
    </location>
</feature>
<protein>
    <submittedName>
        <fullName evidence="2">Uncharacterized protein</fullName>
    </submittedName>
</protein>
<evidence type="ECO:0000313" key="2">
    <source>
        <dbReference type="EMBL" id="KAJ8368769.1"/>
    </source>
</evidence>
<reference evidence="2" key="1">
    <citation type="journal article" date="2023" name="Science">
        <title>Genome structures resolve the early diversification of teleost fishes.</title>
        <authorList>
            <person name="Parey E."/>
            <person name="Louis A."/>
            <person name="Montfort J."/>
            <person name="Bouchez O."/>
            <person name="Roques C."/>
            <person name="Iampietro C."/>
            <person name="Lluch J."/>
            <person name="Castinel A."/>
            <person name="Donnadieu C."/>
            <person name="Desvignes T."/>
            <person name="Floi Bucao C."/>
            <person name="Jouanno E."/>
            <person name="Wen M."/>
            <person name="Mejri S."/>
            <person name="Dirks R."/>
            <person name="Jansen H."/>
            <person name="Henkel C."/>
            <person name="Chen W.J."/>
            <person name="Zahm M."/>
            <person name="Cabau C."/>
            <person name="Klopp C."/>
            <person name="Thompson A.W."/>
            <person name="Robinson-Rechavi M."/>
            <person name="Braasch I."/>
            <person name="Lecointre G."/>
            <person name="Bobe J."/>
            <person name="Postlethwait J.H."/>
            <person name="Berthelot C."/>
            <person name="Roest Crollius H."/>
            <person name="Guiguen Y."/>
        </authorList>
    </citation>
    <scope>NUCLEOTIDE SEQUENCE</scope>
    <source>
        <strain evidence="2">WJC10195</strain>
    </source>
</reference>
<dbReference type="AlphaFoldDB" id="A0A9Q1FVT2"/>
<gene>
    <name evidence="2" type="ORF">SKAU_G00087970</name>
</gene>
<name>A0A9Q1FVT2_SYNKA</name>
<feature type="region of interest" description="Disordered" evidence="1">
    <location>
        <begin position="1"/>
        <end position="30"/>
    </location>
</feature>
<organism evidence="2 3">
    <name type="scientific">Synaphobranchus kaupii</name>
    <name type="common">Kaup's arrowtooth eel</name>
    <dbReference type="NCBI Taxonomy" id="118154"/>
    <lineage>
        <taxon>Eukaryota</taxon>
        <taxon>Metazoa</taxon>
        <taxon>Chordata</taxon>
        <taxon>Craniata</taxon>
        <taxon>Vertebrata</taxon>
        <taxon>Euteleostomi</taxon>
        <taxon>Actinopterygii</taxon>
        <taxon>Neopterygii</taxon>
        <taxon>Teleostei</taxon>
        <taxon>Anguilliformes</taxon>
        <taxon>Synaphobranchidae</taxon>
        <taxon>Synaphobranchus</taxon>
    </lineage>
</organism>
<evidence type="ECO:0000313" key="3">
    <source>
        <dbReference type="Proteomes" id="UP001152622"/>
    </source>
</evidence>
<keyword evidence="3" id="KW-1185">Reference proteome</keyword>
<accession>A0A9Q1FVT2</accession>
<comment type="caution">
    <text evidence="2">The sequence shown here is derived from an EMBL/GenBank/DDBJ whole genome shotgun (WGS) entry which is preliminary data.</text>
</comment>
<sequence>MDSCLIRGKPKVTQGHSVSSTRRDPLRCQETAPSLVSSVITDGPNDVQRQDVSPLSLRNGQFSLRDRMVEEELSSLQDDEDSNEEEEEEKKRADLQPGLKE</sequence>